<dbReference type="GO" id="GO:0003989">
    <property type="term" value="F:acetyl-CoA carboxylase activity"/>
    <property type="evidence" value="ECO:0007669"/>
    <property type="project" value="InterPro"/>
</dbReference>
<dbReference type="InterPro" id="IPR011053">
    <property type="entry name" value="Single_hybrid_motif"/>
</dbReference>
<feature type="region of interest" description="Disordered" evidence="4">
    <location>
        <begin position="44"/>
        <end position="67"/>
    </location>
</feature>
<dbReference type="PROSITE" id="PS50968">
    <property type="entry name" value="BIOTINYL_LIPOYL"/>
    <property type="match status" value="1"/>
</dbReference>
<dbReference type="CDD" id="cd06850">
    <property type="entry name" value="biotinyl_domain"/>
    <property type="match status" value="1"/>
</dbReference>
<dbReference type="GO" id="GO:0006633">
    <property type="term" value="P:fatty acid biosynthetic process"/>
    <property type="evidence" value="ECO:0007669"/>
    <property type="project" value="UniProtKB-UniPathway"/>
</dbReference>
<dbReference type="InterPro" id="IPR001249">
    <property type="entry name" value="AcCoA_biotinCC"/>
</dbReference>
<feature type="domain" description="Lipoyl-binding" evidence="5">
    <location>
        <begin position="73"/>
        <end position="149"/>
    </location>
</feature>
<dbReference type="Gene3D" id="2.40.50.100">
    <property type="match status" value="1"/>
</dbReference>
<gene>
    <name evidence="6" type="ORF">A2438_00365</name>
</gene>
<dbReference type="PANTHER" id="PTHR45266">
    <property type="entry name" value="OXALOACETATE DECARBOXYLASE ALPHA CHAIN"/>
    <property type="match status" value="1"/>
</dbReference>
<accession>A0A1F4U756</accession>
<dbReference type="GO" id="GO:0009317">
    <property type="term" value="C:acetyl-CoA carboxylase complex"/>
    <property type="evidence" value="ECO:0007669"/>
    <property type="project" value="InterPro"/>
</dbReference>
<dbReference type="AlphaFoldDB" id="A0A1F4U756"/>
<reference evidence="6 7" key="1">
    <citation type="journal article" date="2016" name="Nat. Commun.">
        <title>Thousands of microbial genomes shed light on interconnected biogeochemical processes in an aquifer system.</title>
        <authorList>
            <person name="Anantharaman K."/>
            <person name="Brown C.T."/>
            <person name="Hug L.A."/>
            <person name="Sharon I."/>
            <person name="Castelle C.J."/>
            <person name="Probst A.J."/>
            <person name="Thomas B.C."/>
            <person name="Singh A."/>
            <person name="Wilkins M.J."/>
            <person name="Karaoz U."/>
            <person name="Brodie E.L."/>
            <person name="Williams K.H."/>
            <person name="Hubbard S.S."/>
            <person name="Banfield J.F."/>
        </authorList>
    </citation>
    <scope>NUCLEOTIDE SEQUENCE [LARGE SCALE GENOMIC DNA]</scope>
</reference>
<feature type="compositionally biased region" description="Low complexity" evidence="4">
    <location>
        <begin position="44"/>
        <end position="58"/>
    </location>
</feature>
<comment type="function">
    <text evidence="3">This protein is a component of the acetyl coenzyme A carboxylase complex; first, biotin carboxylase catalyzes the carboxylation of the carrier protein and then the transcarboxylase transfers the carboxyl group to form malonyl-CoA.</text>
</comment>
<keyword evidence="3" id="KW-0443">Lipid metabolism</keyword>
<dbReference type="Proteomes" id="UP000179242">
    <property type="component" value="Unassembled WGS sequence"/>
</dbReference>
<dbReference type="PRINTS" id="PR01071">
    <property type="entry name" value="ACOABIOTINCC"/>
</dbReference>
<evidence type="ECO:0000313" key="7">
    <source>
        <dbReference type="Proteomes" id="UP000179242"/>
    </source>
</evidence>
<organism evidence="6 7">
    <name type="scientific">candidate division WOR-1 bacterium RIFOXYC2_FULL_46_14</name>
    <dbReference type="NCBI Taxonomy" id="1802587"/>
    <lineage>
        <taxon>Bacteria</taxon>
        <taxon>Bacillati</taxon>
        <taxon>Saganbacteria</taxon>
    </lineage>
</organism>
<comment type="pathway">
    <text evidence="3">Lipid metabolism; fatty acid biosynthesis.</text>
</comment>
<evidence type="ECO:0000313" key="6">
    <source>
        <dbReference type="EMBL" id="OGC40741.1"/>
    </source>
</evidence>
<proteinExistence type="predicted"/>
<dbReference type="EMBL" id="MEUJ01000002">
    <property type="protein sequence ID" value="OGC40741.1"/>
    <property type="molecule type" value="Genomic_DNA"/>
</dbReference>
<sequence length="151" mass="16212">MVNFDLIKKLIQIVKDENISGLVIEEGGTKYEIRKEFGGTVSASTSAPIPAATSSQPAVAVKKEEPKNEDDGLVAITSPMVGTFYKSPSPDSPPFVNVGDQVASGKVVCIVEAMKLFNEIESEISGKIVKILVENGKPVEYGQKLMLVKKD</sequence>
<name>A0A1F4U756_UNCSA</name>
<keyword evidence="3" id="KW-0444">Lipid biosynthesis</keyword>
<dbReference type="NCBIfam" id="TIGR00531">
    <property type="entry name" value="BCCP"/>
    <property type="match status" value="1"/>
</dbReference>
<dbReference type="SUPFAM" id="SSF51230">
    <property type="entry name" value="Single hybrid motif"/>
    <property type="match status" value="1"/>
</dbReference>
<evidence type="ECO:0000259" key="5">
    <source>
        <dbReference type="PROSITE" id="PS50968"/>
    </source>
</evidence>
<dbReference type="InterPro" id="IPR000089">
    <property type="entry name" value="Biotin_lipoyl"/>
</dbReference>
<dbReference type="NCBIfam" id="NF005457">
    <property type="entry name" value="PRK07051.1"/>
    <property type="match status" value="1"/>
</dbReference>
<dbReference type="UniPathway" id="UPA00094"/>
<keyword evidence="3" id="KW-0276">Fatty acid metabolism</keyword>
<dbReference type="PANTHER" id="PTHR45266:SF3">
    <property type="entry name" value="OXALOACETATE DECARBOXYLASE ALPHA CHAIN"/>
    <property type="match status" value="1"/>
</dbReference>
<evidence type="ECO:0000256" key="4">
    <source>
        <dbReference type="SAM" id="MobiDB-lite"/>
    </source>
</evidence>
<dbReference type="InterPro" id="IPR050709">
    <property type="entry name" value="Biotin_Carboxyl_Carrier/Decarb"/>
</dbReference>
<protein>
    <recommendedName>
        <fullName evidence="1 3">Biotin carboxyl carrier protein of acetyl-CoA carboxylase</fullName>
    </recommendedName>
</protein>
<evidence type="ECO:0000256" key="3">
    <source>
        <dbReference type="RuleBase" id="RU364072"/>
    </source>
</evidence>
<keyword evidence="2 3" id="KW-0092">Biotin</keyword>
<evidence type="ECO:0000256" key="1">
    <source>
        <dbReference type="ARBA" id="ARBA00017562"/>
    </source>
</evidence>
<keyword evidence="3" id="KW-0275">Fatty acid biosynthesis</keyword>
<comment type="caution">
    <text evidence="6">The sequence shown here is derived from an EMBL/GenBank/DDBJ whole genome shotgun (WGS) entry which is preliminary data.</text>
</comment>
<dbReference type="Pfam" id="PF00364">
    <property type="entry name" value="Biotin_lipoyl"/>
    <property type="match status" value="1"/>
</dbReference>
<evidence type="ECO:0000256" key="2">
    <source>
        <dbReference type="ARBA" id="ARBA00023267"/>
    </source>
</evidence>